<keyword evidence="1" id="KW-0472">Membrane</keyword>
<evidence type="ECO:0000313" key="3">
    <source>
        <dbReference type="Proteomes" id="UP000050996"/>
    </source>
</evidence>
<organism evidence="2 3">
    <name type="scientific">Cytobacillus solani</name>
    <dbReference type="NCBI Taxonomy" id="1637975"/>
    <lineage>
        <taxon>Bacteria</taxon>
        <taxon>Bacillati</taxon>
        <taxon>Bacillota</taxon>
        <taxon>Bacilli</taxon>
        <taxon>Bacillales</taxon>
        <taxon>Bacillaceae</taxon>
        <taxon>Cytobacillus</taxon>
    </lineage>
</organism>
<evidence type="ECO:0000256" key="1">
    <source>
        <dbReference type="SAM" id="Phobius"/>
    </source>
</evidence>
<keyword evidence="3" id="KW-1185">Reference proteome</keyword>
<dbReference type="AlphaFoldDB" id="A0A0Q3T397"/>
<dbReference type="STRING" id="1637975.AN957_04285"/>
<gene>
    <name evidence="2" type="ORF">AN957_04285</name>
</gene>
<proteinExistence type="predicted"/>
<name>A0A0Q3T397_9BACI</name>
<sequence length="301" mass="35501">MGKHYDDQWKQLQQFQPPSYEKDQIKQRIWQTIREEPVKKLPRIFPPLKGLVTTCLLILICGSFLWLIFQQSGEPQTAANPSIDYENFSWGLEDVYSKKADEGLELFQEKQSVPVGTVKEVTEEEMKTITAKLPMFVEKELEHFPYPTTMYIEHVKMMDTVQRYHFFIPDKEKWIYFTFDYPKLEYAEIFHAMSTLTFDGKKPYSHDEQLYVNHGYGSMLFPVGLKPYSITSYKEIYYWDEGSDKAYSKYIETILSSRGWERKAFGGKSHTFVSVDGNEVVSITWNGKELIYEFDYPNSEE</sequence>
<dbReference type="EMBL" id="LJIX01000006">
    <property type="protein sequence ID" value="KQL17901.1"/>
    <property type="molecule type" value="Genomic_DNA"/>
</dbReference>
<keyword evidence="1" id="KW-1133">Transmembrane helix</keyword>
<dbReference type="RefSeq" id="WP_053479135.1">
    <property type="nucleotide sequence ID" value="NZ_CP041305.1"/>
</dbReference>
<dbReference type="PATRIC" id="fig|1637975.4.peg.539"/>
<evidence type="ECO:0000313" key="2">
    <source>
        <dbReference type="EMBL" id="KQL17901.1"/>
    </source>
</evidence>
<dbReference type="Proteomes" id="UP000050996">
    <property type="component" value="Unassembled WGS sequence"/>
</dbReference>
<comment type="caution">
    <text evidence="2">The sequence shown here is derived from an EMBL/GenBank/DDBJ whole genome shotgun (WGS) entry which is preliminary data.</text>
</comment>
<accession>A0A0Q3T397</accession>
<protein>
    <submittedName>
        <fullName evidence="2">Uncharacterized protein</fullName>
    </submittedName>
</protein>
<reference evidence="2 3" key="1">
    <citation type="submission" date="2015-09" db="EMBL/GenBank/DDBJ databases">
        <title>Genome sequencing project for genomic taxonomy and phylogenomics of Bacillus-like bacteria.</title>
        <authorList>
            <person name="Liu B."/>
            <person name="Wang J."/>
            <person name="Zhu Y."/>
            <person name="Liu G."/>
            <person name="Chen Q."/>
            <person name="Chen Z."/>
            <person name="Lan J."/>
            <person name="Che J."/>
            <person name="Ge C."/>
            <person name="Shi H."/>
            <person name="Pan Z."/>
            <person name="Liu X."/>
        </authorList>
    </citation>
    <scope>NUCLEOTIDE SEQUENCE [LARGE SCALE GENOMIC DNA]</scope>
    <source>
        <strain evidence="2 3">FJAT-18043</strain>
    </source>
</reference>
<keyword evidence="1" id="KW-0812">Transmembrane</keyword>
<feature type="transmembrane region" description="Helical" evidence="1">
    <location>
        <begin position="48"/>
        <end position="69"/>
    </location>
</feature>